<reference evidence="8" key="1">
    <citation type="submission" date="2020-11" db="EMBL/GenBank/DDBJ databases">
        <authorList>
            <consortium name="DOE Joint Genome Institute"/>
            <person name="Ahrendt S."/>
            <person name="Riley R."/>
            <person name="Andreopoulos W."/>
            <person name="Labutti K."/>
            <person name="Pangilinan J."/>
            <person name="Ruiz-Duenas F.J."/>
            <person name="Barrasa J.M."/>
            <person name="Sanchez-Garcia M."/>
            <person name="Camarero S."/>
            <person name="Miyauchi S."/>
            <person name="Serrano A."/>
            <person name="Linde D."/>
            <person name="Babiker R."/>
            <person name="Drula E."/>
            <person name="Ayuso-Fernandez I."/>
            <person name="Pacheco R."/>
            <person name="Padilla G."/>
            <person name="Ferreira P."/>
            <person name="Barriuso J."/>
            <person name="Kellner H."/>
            <person name="Castanera R."/>
            <person name="Alfaro M."/>
            <person name="Ramirez L."/>
            <person name="Pisabarro A.G."/>
            <person name="Kuo A."/>
            <person name="Tritt A."/>
            <person name="Lipzen A."/>
            <person name="He G."/>
            <person name="Yan M."/>
            <person name="Ng V."/>
            <person name="Cullen D."/>
            <person name="Martin F."/>
            <person name="Rosso M.-N."/>
            <person name="Henrissat B."/>
            <person name="Hibbett D."/>
            <person name="Martinez A.T."/>
            <person name="Grigoriev I.V."/>
        </authorList>
    </citation>
    <scope>NUCLEOTIDE SEQUENCE</scope>
    <source>
        <strain evidence="8">CIRM-BRFM 674</strain>
    </source>
</reference>
<feature type="signal peptide" evidence="7">
    <location>
        <begin position="1"/>
        <end position="22"/>
    </location>
</feature>
<evidence type="ECO:0000256" key="1">
    <source>
        <dbReference type="ARBA" id="ARBA00004167"/>
    </source>
</evidence>
<dbReference type="GO" id="GO:0071944">
    <property type="term" value="C:cell periphery"/>
    <property type="evidence" value="ECO:0007669"/>
    <property type="project" value="UniProtKB-ARBA"/>
</dbReference>
<dbReference type="OrthoDB" id="3234968at2759"/>
<feature type="compositionally biased region" description="Acidic residues" evidence="5">
    <location>
        <begin position="418"/>
        <end position="432"/>
    </location>
</feature>
<feature type="chain" id="PRO_5040380503" evidence="7">
    <location>
        <begin position="23"/>
        <end position="432"/>
    </location>
</feature>
<feature type="region of interest" description="Disordered" evidence="5">
    <location>
        <begin position="166"/>
        <end position="210"/>
    </location>
</feature>
<protein>
    <submittedName>
        <fullName evidence="8">Uncharacterized protein</fullName>
    </submittedName>
</protein>
<gene>
    <name evidence="8" type="ORF">BDN70DRAFT_936836</name>
</gene>
<comment type="caution">
    <text evidence="8">The sequence shown here is derived from an EMBL/GenBank/DDBJ whole genome shotgun (WGS) entry which is preliminary data.</text>
</comment>
<dbReference type="GO" id="GO:0016020">
    <property type="term" value="C:membrane"/>
    <property type="evidence" value="ECO:0007669"/>
    <property type="project" value="UniProtKB-SubCell"/>
</dbReference>
<dbReference type="InterPro" id="IPR004913">
    <property type="entry name" value="Herpes_gJ"/>
</dbReference>
<keyword evidence="3 6" id="KW-1133">Transmembrane helix</keyword>
<evidence type="ECO:0000313" key="9">
    <source>
        <dbReference type="Proteomes" id="UP000807469"/>
    </source>
</evidence>
<dbReference type="PANTHER" id="PTHR15549:SF6">
    <property type="entry name" value="MID2 DOMAIN-CONTAINING PROTEIN"/>
    <property type="match status" value="1"/>
</dbReference>
<comment type="subcellular location">
    <subcellularLocation>
        <location evidence="1">Membrane</location>
        <topology evidence="1">Single-pass membrane protein</topology>
    </subcellularLocation>
</comment>
<keyword evidence="2 6" id="KW-0812">Transmembrane</keyword>
<keyword evidence="9" id="KW-1185">Reference proteome</keyword>
<evidence type="ECO:0000256" key="4">
    <source>
        <dbReference type="ARBA" id="ARBA00023136"/>
    </source>
</evidence>
<dbReference type="EMBL" id="MU155391">
    <property type="protein sequence ID" value="KAF9474202.1"/>
    <property type="molecule type" value="Genomic_DNA"/>
</dbReference>
<proteinExistence type="predicted"/>
<evidence type="ECO:0000256" key="6">
    <source>
        <dbReference type="SAM" id="Phobius"/>
    </source>
</evidence>
<evidence type="ECO:0000256" key="3">
    <source>
        <dbReference type="ARBA" id="ARBA00022989"/>
    </source>
</evidence>
<keyword evidence="7" id="KW-0732">Signal</keyword>
<feature type="region of interest" description="Disordered" evidence="5">
    <location>
        <begin position="369"/>
        <end position="432"/>
    </location>
</feature>
<feature type="transmembrane region" description="Helical" evidence="6">
    <location>
        <begin position="224"/>
        <end position="247"/>
    </location>
</feature>
<keyword evidence="4 6" id="KW-0472">Membrane</keyword>
<dbReference type="AlphaFoldDB" id="A0A9P6CPQ4"/>
<dbReference type="Proteomes" id="UP000807469">
    <property type="component" value="Unassembled WGS sequence"/>
</dbReference>
<evidence type="ECO:0000313" key="8">
    <source>
        <dbReference type="EMBL" id="KAF9474202.1"/>
    </source>
</evidence>
<dbReference type="InterPro" id="IPR051694">
    <property type="entry name" value="Immunoregulatory_rcpt-like"/>
</dbReference>
<sequence>MYFRSASAGPFFLLSISHLVRAQGALQIVNIDDGDPRITYSPQSSWQLATDGPGIDAGGTHMVTTDPGATAMIKYTFVNFFFFAPKWPYKVTTDISIDGGAPVTLDLQDHNTPVTALGSSATLPSAVVCSFDGNGQSAEHTIVLSVHPGDQFAVVDIFFVLPNTTTTTSSSSSVPTSSATDTTSATSTIISTSPTSAPSNTSSPAASSPAAFMSGSHVRLPTGALVGLIVLSLMIVVLFLLLVVICHRRRSHRPSRRNTFDENNNPGLSGPVNNIAADVNRVVDYTSAFRSSSSVDLLVHTENKNSESRAARLFISNPDPLVVSSNAVAPAQYQSRPPSAYSSVLPSYVSRALSLRSFSAEPKFFTDTDPESDWLASDPVIPLETERERMLPERGSTGPNDFDGEDVCLRSLPPSYDCWEETPEGEEGSDRR</sequence>
<evidence type="ECO:0000256" key="2">
    <source>
        <dbReference type="ARBA" id="ARBA00022692"/>
    </source>
</evidence>
<dbReference type="Pfam" id="PF03229">
    <property type="entry name" value="Alpha_GJ"/>
    <property type="match status" value="1"/>
</dbReference>
<evidence type="ECO:0000256" key="5">
    <source>
        <dbReference type="SAM" id="MobiDB-lite"/>
    </source>
</evidence>
<evidence type="ECO:0000256" key="7">
    <source>
        <dbReference type="SAM" id="SignalP"/>
    </source>
</evidence>
<accession>A0A9P6CPQ4</accession>
<dbReference type="PANTHER" id="PTHR15549">
    <property type="entry name" value="PAIRED IMMUNOGLOBULIN-LIKE TYPE 2 RECEPTOR"/>
    <property type="match status" value="1"/>
</dbReference>
<name>A0A9P6CPQ4_9AGAR</name>
<organism evidence="8 9">
    <name type="scientific">Pholiota conissans</name>
    <dbReference type="NCBI Taxonomy" id="109636"/>
    <lineage>
        <taxon>Eukaryota</taxon>
        <taxon>Fungi</taxon>
        <taxon>Dikarya</taxon>
        <taxon>Basidiomycota</taxon>
        <taxon>Agaricomycotina</taxon>
        <taxon>Agaricomycetes</taxon>
        <taxon>Agaricomycetidae</taxon>
        <taxon>Agaricales</taxon>
        <taxon>Agaricineae</taxon>
        <taxon>Strophariaceae</taxon>
        <taxon>Pholiota</taxon>
    </lineage>
</organism>